<accession>A0A916Y8S0</accession>
<evidence type="ECO:0000259" key="3">
    <source>
        <dbReference type="Pfam" id="PF25976"/>
    </source>
</evidence>
<feature type="domain" description="Lipoprotein LpqB N-terminal" evidence="3">
    <location>
        <begin position="54"/>
        <end position="177"/>
    </location>
</feature>
<dbReference type="AlphaFoldDB" id="A0A916Y8S0"/>
<dbReference type="EMBL" id="BMHO01000001">
    <property type="protein sequence ID" value="GGD35477.1"/>
    <property type="molecule type" value="Genomic_DNA"/>
</dbReference>
<proteinExistence type="predicted"/>
<sequence>MTMRRTRRIGAAVVAVLALCLTACSGLPTEGSFQPGLSTEERSREARWQFSPDGPATGAEPAAIVLGFLDAGESPLDDWKVAREFLTPAAQTTWDPNERITVDSVNDRAVGEFEAESDGDGGTITARVTPTATVDERGAYRLAGDSVRSLDFELEQVDGEWRISSAPDGVVVQSGSFTSIFAPQALYFSSFDDRLVPDVRWFADSPTRVERIVTQLVETGPSPWLENAAFTAFDGIDVEKVTVSETSATVELSRAAAEASPEQRARMQTQLSRTLNIVDVRMTVDGSRITAPDDRIVSTEPDPRAMALAETDDGVAFGYFTNGEITPIPGLSDVIVEQFAPDGAADDPATSIVVSPDLMTAIVRTESGRMWWVDAEDGSYDVFNYEKEWTSPSLDAFGYVWSAHLDEAGLFQTWNDERDPRELNGLSQLTEVSAIQVSRDGARIAVTGRADNQPVLIVAGVRRDSDARPVGLSAPQDVYPLPGDAQAVAWVSDTAVAAMVVSDGRTVIREQQVGARGTRLTPSFVAEDITYGNPESSERLLADDGSLYIRNTTSWQQAGGDVLVLATQTGAPPMTDTTP</sequence>
<dbReference type="SUPFAM" id="SSF50969">
    <property type="entry name" value="YVTN repeat-like/Quinoprotein amine dehydrogenase"/>
    <property type="match status" value="1"/>
</dbReference>
<dbReference type="RefSeq" id="WP_188711659.1">
    <property type="nucleotide sequence ID" value="NZ_BMHO01000001.1"/>
</dbReference>
<evidence type="ECO:0000259" key="2">
    <source>
        <dbReference type="Pfam" id="PF10647"/>
    </source>
</evidence>
<organism evidence="4 5">
    <name type="scientific">Microbacterium faecale</name>
    <dbReference type="NCBI Taxonomy" id="1804630"/>
    <lineage>
        <taxon>Bacteria</taxon>
        <taxon>Bacillati</taxon>
        <taxon>Actinomycetota</taxon>
        <taxon>Actinomycetes</taxon>
        <taxon>Micrococcales</taxon>
        <taxon>Microbacteriaceae</taxon>
        <taxon>Microbacterium</taxon>
    </lineage>
</organism>
<dbReference type="Pfam" id="PF10647">
    <property type="entry name" value="Gmad1"/>
    <property type="match status" value="1"/>
</dbReference>
<dbReference type="InterPro" id="IPR059026">
    <property type="entry name" value="LpqB_N"/>
</dbReference>
<reference evidence="4" key="2">
    <citation type="submission" date="2020-09" db="EMBL/GenBank/DDBJ databases">
        <authorList>
            <person name="Sun Q."/>
            <person name="Zhou Y."/>
        </authorList>
    </citation>
    <scope>NUCLEOTIDE SEQUENCE</scope>
    <source>
        <strain evidence="4">CGMCC 1.15152</strain>
    </source>
</reference>
<keyword evidence="5" id="KW-1185">Reference proteome</keyword>
<dbReference type="InterPro" id="IPR018910">
    <property type="entry name" value="LpqB_C"/>
</dbReference>
<dbReference type="Proteomes" id="UP000633205">
    <property type="component" value="Unassembled WGS sequence"/>
</dbReference>
<feature type="domain" description="Lipoprotein LpqB C-terminal" evidence="2">
    <location>
        <begin position="323"/>
        <end position="559"/>
    </location>
</feature>
<dbReference type="Pfam" id="PF25976">
    <property type="entry name" value="LpqB_N"/>
    <property type="match status" value="1"/>
</dbReference>
<protein>
    <submittedName>
        <fullName evidence="4">Lipoprotein LpqB</fullName>
    </submittedName>
</protein>
<reference evidence="4" key="1">
    <citation type="journal article" date="2014" name="Int. J. Syst. Evol. Microbiol.">
        <title>Complete genome sequence of Corynebacterium casei LMG S-19264T (=DSM 44701T), isolated from a smear-ripened cheese.</title>
        <authorList>
            <consortium name="US DOE Joint Genome Institute (JGI-PGF)"/>
            <person name="Walter F."/>
            <person name="Albersmeier A."/>
            <person name="Kalinowski J."/>
            <person name="Ruckert C."/>
        </authorList>
    </citation>
    <scope>NUCLEOTIDE SEQUENCE</scope>
    <source>
        <strain evidence="4">CGMCC 1.15152</strain>
    </source>
</reference>
<feature type="signal peptide" evidence="1">
    <location>
        <begin position="1"/>
        <end position="25"/>
    </location>
</feature>
<comment type="caution">
    <text evidence="4">The sequence shown here is derived from an EMBL/GenBank/DDBJ whole genome shotgun (WGS) entry which is preliminary data.</text>
</comment>
<dbReference type="InterPro" id="IPR011044">
    <property type="entry name" value="Quino_amine_DH_bsu"/>
</dbReference>
<keyword evidence="4" id="KW-0449">Lipoprotein</keyword>
<feature type="chain" id="PRO_5039388904" evidence="1">
    <location>
        <begin position="26"/>
        <end position="579"/>
    </location>
</feature>
<gene>
    <name evidence="4" type="primary">lpqB</name>
    <name evidence="4" type="ORF">GCM10010915_15010</name>
</gene>
<evidence type="ECO:0000313" key="5">
    <source>
        <dbReference type="Proteomes" id="UP000633205"/>
    </source>
</evidence>
<evidence type="ECO:0000256" key="1">
    <source>
        <dbReference type="SAM" id="SignalP"/>
    </source>
</evidence>
<name>A0A916Y8S0_9MICO</name>
<keyword evidence="1" id="KW-0732">Signal</keyword>
<evidence type="ECO:0000313" key="4">
    <source>
        <dbReference type="EMBL" id="GGD35477.1"/>
    </source>
</evidence>